<dbReference type="AlphaFoldDB" id="A0A3G1A5A5"/>
<dbReference type="CDD" id="cd01335">
    <property type="entry name" value="Radical_SAM"/>
    <property type="match status" value="1"/>
</dbReference>
<dbReference type="SFLD" id="SFLDG01100">
    <property type="entry name" value="methyltransferase_(Class_D)"/>
    <property type="match status" value="1"/>
</dbReference>
<evidence type="ECO:0000256" key="3">
    <source>
        <dbReference type="ARBA" id="ARBA00022691"/>
    </source>
</evidence>
<dbReference type="PANTHER" id="PTHR43306:SF1">
    <property type="entry name" value="7,8-DIHYDRO-6-HYDROXYMETHYLPTERIN DIMETHYLTRANSFERASE"/>
    <property type="match status" value="1"/>
</dbReference>
<dbReference type="PANTHER" id="PTHR43306">
    <property type="entry name" value="7,8-DIHYDRO-6-HYDROXYMETHYLPTERIN DIMETHYLTRANSFERASE"/>
    <property type="match status" value="1"/>
</dbReference>
<dbReference type="STRING" id="697581.TCARB_0035"/>
<keyword evidence="5" id="KW-0408">Iron</keyword>
<proteinExistence type="predicted"/>
<dbReference type="SFLD" id="SFLDG01067">
    <property type="entry name" value="SPASM/twitch_domain_containing"/>
    <property type="match status" value="1"/>
</dbReference>
<dbReference type="NCBIfam" id="NF045702">
    <property type="entry name" value="rSAM_GDGT_ether"/>
    <property type="match status" value="1"/>
</dbReference>
<dbReference type="InterPro" id="IPR056488">
    <property type="entry name" value="Zn_ribbon_HMPTM"/>
</dbReference>
<dbReference type="KEGG" id="tcb:TCARB_0035"/>
<dbReference type="InterPro" id="IPR013785">
    <property type="entry name" value="Aldolase_TIM"/>
</dbReference>
<reference evidence="9" key="1">
    <citation type="book" date="2010" name="EXTREMOPHILES" publisher="0:0-0">
        <title>Complete genome sequences of ten hyperthermophilic archaea reveal their metabolic capabilities and possible ecological roles.</title>
        <editorList>
            <person name="?"/>
        </editorList>
        <authorList>
            <person name="Ravin N.V."/>
            <person name="Mardanov A.V."/>
            <person name="Bonch-Osmolovskaya E.A."/>
            <person name="Skryabin K.G."/>
        </authorList>
    </citation>
    <scope>NUCLEOTIDE SEQUENCE [LARGE SCALE GENOMIC DNA]</scope>
    <source>
        <strain evidence="9">1505</strain>
    </source>
</reference>
<organism evidence="8 9">
    <name type="scientific">Thermofilum adornatum 1505</name>
    <dbReference type="NCBI Taxonomy" id="697581"/>
    <lineage>
        <taxon>Archaea</taxon>
        <taxon>Thermoproteota</taxon>
        <taxon>Thermoprotei</taxon>
        <taxon>Thermofilales</taxon>
        <taxon>Thermofilaceae</taxon>
        <taxon>Thermofilum</taxon>
    </lineage>
</organism>
<dbReference type="Pfam" id="PF04055">
    <property type="entry name" value="Radical_SAM"/>
    <property type="match status" value="1"/>
</dbReference>
<dbReference type="InterPro" id="IPR034471">
    <property type="entry name" value="GDGT/MA_synthase"/>
</dbReference>
<dbReference type="InterPro" id="IPR058240">
    <property type="entry name" value="rSAM_sf"/>
</dbReference>
<evidence type="ECO:0000259" key="7">
    <source>
        <dbReference type="PROSITE" id="PS51918"/>
    </source>
</evidence>
<dbReference type="SFLD" id="SFLDS00029">
    <property type="entry name" value="Radical_SAM"/>
    <property type="match status" value="1"/>
</dbReference>
<dbReference type="SUPFAM" id="SSF102114">
    <property type="entry name" value="Radical SAM enzymes"/>
    <property type="match status" value="1"/>
</dbReference>
<gene>
    <name evidence="8" type="ORF">TCARB_0035</name>
</gene>
<dbReference type="EMBL" id="CP007493">
    <property type="protein sequence ID" value="AJB41113.1"/>
    <property type="molecule type" value="Genomic_DNA"/>
</dbReference>
<dbReference type="InterPro" id="IPR000385">
    <property type="entry name" value="MoaA_NifB_PqqE_Fe-S-bd_CS"/>
</dbReference>
<dbReference type="InterPro" id="IPR034474">
    <property type="entry name" value="Methyltransferase_Class_D"/>
</dbReference>
<dbReference type="PROSITE" id="PS01305">
    <property type="entry name" value="MOAA_NIFB_PQQE"/>
    <property type="match status" value="1"/>
</dbReference>
<evidence type="ECO:0000256" key="4">
    <source>
        <dbReference type="ARBA" id="ARBA00022723"/>
    </source>
</evidence>
<dbReference type="PROSITE" id="PS51918">
    <property type="entry name" value="RADICAL_SAM"/>
    <property type="match status" value="1"/>
</dbReference>
<evidence type="ECO:0000313" key="9">
    <source>
        <dbReference type="Proteomes" id="UP000266720"/>
    </source>
</evidence>
<dbReference type="SFLD" id="SFLDF00385">
    <property type="entry name" value="7_8-dihydro-6-hydroxymethylpte"/>
    <property type="match status" value="1"/>
</dbReference>
<evidence type="ECO:0000313" key="8">
    <source>
        <dbReference type="EMBL" id="AJB41113.1"/>
    </source>
</evidence>
<keyword evidence="2" id="KW-0004">4Fe-4S</keyword>
<dbReference type="Pfam" id="PF23545">
    <property type="entry name" value="Zn_ribbon_HMPTM"/>
    <property type="match status" value="1"/>
</dbReference>
<evidence type="ECO:0000256" key="6">
    <source>
        <dbReference type="ARBA" id="ARBA00023014"/>
    </source>
</evidence>
<evidence type="ECO:0000256" key="2">
    <source>
        <dbReference type="ARBA" id="ARBA00022485"/>
    </source>
</evidence>
<keyword evidence="6" id="KW-0411">Iron-sulfur</keyword>
<dbReference type="InterPro" id="IPR007197">
    <property type="entry name" value="rSAM"/>
</dbReference>
<comment type="cofactor">
    <cofactor evidence="1">
        <name>[4Fe-4S] cluster</name>
        <dbReference type="ChEBI" id="CHEBI:49883"/>
    </cofactor>
</comment>
<evidence type="ECO:0000256" key="1">
    <source>
        <dbReference type="ARBA" id="ARBA00001966"/>
    </source>
</evidence>
<accession>A0A3G1A5A5</accession>
<dbReference type="GO" id="GO:0046872">
    <property type="term" value="F:metal ion binding"/>
    <property type="evidence" value="ECO:0007669"/>
    <property type="project" value="UniProtKB-KW"/>
</dbReference>
<sequence>MAQKNVSVEEEFHINYSRIANLGIEEISKIAEEARAKLFPKPGVDYKIYLSKRPPLREGEELITYTQSACPECNSLLTAAVFKRDGKVWIRKVCPEHGEFEELYFGSVEMYERYRKYQVDGRGNIIAHLPVTAPCPYNCGVCTRHRSHAALINVVLTNRCDLSCFYCFFYAKKSGYVYEPSLEHLRYMFRQARLTEPVKPPAIQLTGGEPTLREDLLDIIRIAKEEGFTHIQLNTNGIRLAFDPDLAVKVRQAGVNTVYMSFDGVSPFTNPKNHWEVPYALDNLRKAKLGVVLVPTVIKHYNLSEVGKIIEFGLQNNDIVRGVNFQPVSIVGRMPRKERDKERVTIPDVIKKIEEQTNGQIREEDWYPVPSVAPISRFVEALTGKPQLTLTTHFACGAATYVFQDDGEIIPITRFVHVDEFFDYLDKKAEELEKGKNKYIVMLDLLVNLRKFVDMSKAPRRLREGNKLVKMFYKIFARHDYSSLGEFHYNALFLGMMHFQDLYNHDVARVMRCDIHYIMPDGRQVPFCSFNVIPDLYRDRAQKAFSYSFEEWEKITGKKLIADHYKRNIKKLISGEPYKRHYSKLIDIDSIPYEQHVLASQRFGIPVIEE</sequence>
<feature type="domain" description="Radical SAM core" evidence="7">
    <location>
        <begin position="144"/>
        <end position="368"/>
    </location>
</feature>
<dbReference type="GO" id="GO:0008168">
    <property type="term" value="F:methyltransferase activity"/>
    <property type="evidence" value="ECO:0007669"/>
    <property type="project" value="InterPro"/>
</dbReference>
<dbReference type="Gene3D" id="3.20.20.70">
    <property type="entry name" value="Aldolase class I"/>
    <property type="match status" value="1"/>
</dbReference>
<protein>
    <submittedName>
        <fullName evidence="8">Radical SAM domain-containing protein</fullName>
    </submittedName>
</protein>
<evidence type="ECO:0000256" key="5">
    <source>
        <dbReference type="ARBA" id="ARBA00023004"/>
    </source>
</evidence>
<dbReference type="GO" id="GO:0051539">
    <property type="term" value="F:4 iron, 4 sulfur cluster binding"/>
    <property type="evidence" value="ECO:0007669"/>
    <property type="project" value="UniProtKB-KW"/>
</dbReference>
<keyword evidence="4" id="KW-0479">Metal-binding</keyword>
<name>A0A3G1A5A5_9CREN</name>
<dbReference type="GeneID" id="16573618"/>
<dbReference type="Proteomes" id="UP000266720">
    <property type="component" value="Chromosome"/>
</dbReference>
<keyword evidence="3" id="KW-0949">S-adenosyl-L-methionine</keyword>
<dbReference type="RefSeq" id="WP_020962627.1">
    <property type="nucleotide sequence ID" value="NZ_CP007493.1"/>
</dbReference>